<reference evidence="1 2" key="1">
    <citation type="journal article" date="2022" name="Hortic Res">
        <title>A haplotype resolved chromosomal level avocado genome allows analysis of novel avocado genes.</title>
        <authorList>
            <person name="Nath O."/>
            <person name="Fletcher S.J."/>
            <person name="Hayward A."/>
            <person name="Shaw L.M."/>
            <person name="Masouleh A.K."/>
            <person name="Furtado A."/>
            <person name="Henry R.J."/>
            <person name="Mitter N."/>
        </authorList>
    </citation>
    <scope>NUCLEOTIDE SEQUENCE [LARGE SCALE GENOMIC DNA]</scope>
    <source>
        <strain evidence="2">cv. Hass</strain>
    </source>
</reference>
<evidence type="ECO:0000313" key="1">
    <source>
        <dbReference type="EMBL" id="KAJ8649853.1"/>
    </source>
</evidence>
<protein>
    <submittedName>
        <fullName evidence="1">Uncharacterized protein</fullName>
    </submittedName>
</protein>
<gene>
    <name evidence="1" type="ORF">MRB53_002876</name>
</gene>
<organism evidence="1 2">
    <name type="scientific">Persea americana</name>
    <name type="common">Avocado</name>
    <dbReference type="NCBI Taxonomy" id="3435"/>
    <lineage>
        <taxon>Eukaryota</taxon>
        <taxon>Viridiplantae</taxon>
        <taxon>Streptophyta</taxon>
        <taxon>Embryophyta</taxon>
        <taxon>Tracheophyta</taxon>
        <taxon>Spermatophyta</taxon>
        <taxon>Magnoliopsida</taxon>
        <taxon>Magnoliidae</taxon>
        <taxon>Laurales</taxon>
        <taxon>Lauraceae</taxon>
        <taxon>Persea</taxon>
    </lineage>
</organism>
<keyword evidence="2" id="KW-1185">Reference proteome</keyword>
<dbReference type="Proteomes" id="UP001234297">
    <property type="component" value="Chromosome 1"/>
</dbReference>
<name>A0ACC2MW34_PERAE</name>
<comment type="caution">
    <text evidence="1">The sequence shown here is derived from an EMBL/GenBank/DDBJ whole genome shotgun (WGS) entry which is preliminary data.</text>
</comment>
<sequence>MTMSKYKTLKILAGMWHQLVGEKEGVKLAFEMIFDWILDLTRFLQYMESEETVSITYWQACSVSQLEKKHRRCSHSDVAGEGRDDLIFISF</sequence>
<accession>A0ACC2MW34</accession>
<evidence type="ECO:0000313" key="2">
    <source>
        <dbReference type="Proteomes" id="UP001234297"/>
    </source>
</evidence>
<proteinExistence type="predicted"/>
<dbReference type="EMBL" id="CM056809">
    <property type="protein sequence ID" value="KAJ8649853.1"/>
    <property type="molecule type" value="Genomic_DNA"/>
</dbReference>